<dbReference type="InterPro" id="IPR032018">
    <property type="entry name" value="LppA/LppB/LprP"/>
</dbReference>
<keyword evidence="4" id="KW-0472">Membrane</keyword>
<accession>A0A0I9TUZ6</accession>
<evidence type="ECO:0000256" key="7">
    <source>
        <dbReference type="SAM" id="SignalP"/>
    </source>
</evidence>
<keyword evidence="9" id="KW-1185">Reference proteome</keyword>
<keyword evidence="5" id="KW-0564">Palmitate</keyword>
<feature type="signal peptide" evidence="7">
    <location>
        <begin position="1"/>
        <end position="19"/>
    </location>
</feature>
<evidence type="ECO:0000256" key="4">
    <source>
        <dbReference type="ARBA" id="ARBA00023136"/>
    </source>
</evidence>
<evidence type="ECO:0000256" key="3">
    <source>
        <dbReference type="ARBA" id="ARBA00022729"/>
    </source>
</evidence>
<dbReference type="EMBL" id="LDPR01000002">
    <property type="protein sequence ID" value="KLO38598.1"/>
    <property type="molecule type" value="Genomic_DNA"/>
</dbReference>
<dbReference type="Gene3D" id="3.30.2030.20">
    <property type="match status" value="1"/>
</dbReference>
<comment type="subcellular location">
    <subcellularLocation>
        <location evidence="1">Cell membrane</location>
        <topology evidence="1">Lipid-anchor</topology>
    </subcellularLocation>
</comment>
<keyword evidence="3 7" id="KW-0732">Signal</keyword>
<dbReference type="GO" id="GO:0005886">
    <property type="term" value="C:plasma membrane"/>
    <property type="evidence" value="ECO:0007669"/>
    <property type="project" value="UniProtKB-SubCell"/>
</dbReference>
<evidence type="ECO:0000313" key="8">
    <source>
        <dbReference type="EMBL" id="KLO38598.1"/>
    </source>
</evidence>
<comment type="caution">
    <text evidence="8">The sequence shown here is derived from an EMBL/GenBank/DDBJ whole genome shotgun (WGS) entry which is preliminary data.</text>
</comment>
<reference evidence="8 9" key="1">
    <citation type="submission" date="2015-05" db="EMBL/GenBank/DDBJ databases">
        <title>Genome sequence of Mycobacterium haemophilum.</title>
        <authorList>
            <person name="Greninger A.L."/>
            <person name="Cunningham G."/>
            <person name="Miller S."/>
        </authorList>
    </citation>
    <scope>NUCLEOTIDE SEQUENCE [LARGE SCALE GENOMIC DNA]</scope>
    <source>
        <strain evidence="9">UC1</strain>
    </source>
</reference>
<organism evidence="8 9">
    <name type="scientific">Mycobacterium haemophilum</name>
    <dbReference type="NCBI Taxonomy" id="29311"/>
    <lineage>
        <taxon>Bacteria</taxon>
        <taxon>Bacillati</taxon>
        <taxon>Actinomycetota</taxon>
        <taxon>Actinomycetes</taxon>
        <taxon>Mycobacteriales</taxon>
        <taxon>Mycobacteriaceae</taxon>
        <taxon>Mycobacterium</taxon>
    </lineage>
</organism>
<keyword evidence="2" id="KW-1003">Cell membrane</keyword>
<dbReference type="PATRIC" id="fig|29311.18.peg.3634"/>
<protein>
    <recommendedName>
        <fullName evidence="10">Lipoprotein LprP</fullName>
    </recommendedName>
</protein>
<evidence type="ECO:0000256" key="5">
    <source>
        <dbReference type="ARBA" id="ARBA00023139"/>
    </source>
</evidence>
<keyword evidence="6" id="KW-0449">Lipoprotein</keyword>
<feature type="chain" id="PRO_5038595807" description="Lipoprotein LprP" evidence="7">
    <location>
        <begin position="20"/>
        <end position="218"/>
    </location>
</feature>
<evidence type="ECO:0000256" key="1">
    <source>
        <dbReference type="ARBA" id="ARBA00004193"/>
    </source>
</evidence>
<evidence type="ECO:0000256" key="2">
    <source>
        <dbReference type="ARBA" id="ARBA00022475"/>
    </source>
</evidence>
<dbReference type="STRING" id="1202450.B586_06325"/>
<sequence>MNKRGVVVAVLSAMAAVLTGCVDPATYNPNPIPGHGKLDRLQKIVNQRPDLETVVQQLASIDVTIRATITKYSSATQFSTVQVSHQINGCSGPFIAAIGRQQDTDLFFGSPAPTSAQWLQIVTELAPVFAAANFRPNNSAPGGPPLPLGAPNNSQISDDGALINLVNGDSDSPLDYSTDTGCHLPAAWRTAPPPPSMRPGNDPNVHYPYLYESPGGRG</sequence>
<evidence type="ECO:0008006" key="10">
    <source>
        <dbReference type="Google" id="ProtNLM"/>
    </source>
</evidence>
<name>A0A0I9TUZ6_9MYCO</name>
<proteinExistence type="predicted"/>
<dbReference type="OrthoDB" id="4717553at2"/>
<dbReference type="AlphaFoldDB" id="A0A0I9TUZ6"/>
<evidence type="ECO:0000256" key="6">
    <source>
        <dbReference type="ARBA" id="ARBA00023288"/>
    </source>
</evidence>
<dbReference type="PROSITE" id="PS51257">
    <property type="entry name" value="PROKAR_LIPOPROTEIN"/>
    <property type="match status" value="1"/>
</dbReference>
<gene>
    <name evidence="8" type="ORF">ABH38_04300</name>
</gene>
<dbReference type="Pfam" id="PF16708">
    <property type="entry name" value="LppA"/>
    <property type="match status" value="1"/>
</dbReference>
<evidence type="ECO:0000313" key="9">
    <source>
        <dbReference type="Proteomes" id="UP000036334"/>
    </source>
</evidence>
<dbReference type="RefSeq" id="WP_047314320.1">
    <property type="nucleotide sequence ID" value="NZ_LDPQ01000005.1"/>
</dbReference>
<dbReference type="Proteomes" id="UP000036334">
    <property type="component" value="Unassembled WGS sequence"/>
</dbReference>